<feature type="compositionally biased region" description="Low complexity" evidence="1">
    <location>
        <begin position="18"/>
        <end position="30"/>
    </location>
</feature>
<sequence>MAKVASEHSLAAHMDNHSSLGSTVNSSSGSSRRDIAGFSGDDPDKQPTGDNDNEEEEAEEYADSTATALPRVGPPLDAPTTHLHPNRLDGLRKQSSYKNENPWNRPRTGKKLSFVDEKDAAVPLHEITYSKFTHYSRTAQAAAGAAPPAAGCCSIQ</sequence>
<feature type="compositionally biased region" description="Polar residues" evidence="1">
    <location>
        <begin position="93"/>
        <end position="102"/>
    </location>
</feature>
<accession>A0A3R7XWC4</accession>
<comment type="caution">
    <text evidence="2">The sequence shown here is derived from an EMBL/GenBank/DDBJ whole genome shotgun (WGS) entry which is preliminary data.</text>
</comment>
<evidence type="ECO:0000313" key="2">
    <source>
        <dbReference type="EMBL" id="RQM24508.1"/>
    </source>
</evidence>
<gene>
    <name evidence="2" type="ORF">B5M09_003241</name>
</gene>
<evidence type="ECO:0000256" key="1">
    <source>
        <dbReference type="SAM" id="MobiDB-lite"/>
    </source>
</evidence>
<keyword evidence="3" id="KW-1185">Reference proteome</keyword>
<evidence type="ECO:0000313" key="3">
    <source>
        <dbReference type="Proteomes" id="UP000284702"/>
    </source>
</evidence>
<dbReference type="EMBL" id="MZMZ02002706">
    <property type="protein sequence ID" value="RQM24508.1"/>
    <property type="molecule type" value="Genomic_DNA"/>
</dbReference>
<dbReference type="Proteomes" id="UP000284702">
    <property type="component" value="Unassembled WGS sequence"/>
</dbReference>
<organism evidence="2 3">
    <name type="scientific">Aphanomyces astaci</name>
    <name type="common">Crayfish plague agent</name>
    <dbReference type="NCBI Taxonomy" id="112090"/>
    <lineage>
        <taxon>Eukaryota</taxon>
        <taxon>Sar</taxon>
        <taxon>Stramenopiles</taxon>
        <taxon>Oomycota</taxon>
        <taxon>Saprolegniomycetes</taxon>
        <taxon>Saprolegniales</taxon>
        <taxon>Verrucalvaceae</taxon>
        <taxon>Aphanomyces</taxon>
    </lineage>
</organism>
<proteinExistence type="predicted"/>
<name>A0A3R7XWC4_APHAT</name>
<dbReference type="AlphaFoldDB" id="A0A3R7XWC4"/>
<feature type="region of interest" description="Disordered" evidence="1">
    <location>
        <begin position="1"/>
        <end position="110"/>
    </location>
</feature>
<reference evidence="2" key="1">
    <citation type="submission" date="2018-07" db="EMBL/GenBank/DDBJ databases">
        <title>Annotation of Aphanomyces astaci genome assembly.</title>
        <authorList>
            <person name="Studholme D.J."/>
        </authorList>
    </citation>
    <scope>NUCLEOTIDE SEQUENCE [LARGE SCALE GENOMIC DNA]</scope>
    <source>
        <strain evidence="2">Pc</strain>
    </source>
</reference>
<feature type="compositionally biased region" description="Acidic residues" evidence="1">
    <location>
        <begin position="51"/>
        <end position="62"/>
    </location>
</feature>
<protein>
    <submittedName>
        <fullName evidence="2">Uncharacterized protein</fullName>
    </submittedName>
</protein>